<organism evidence="2 3">
    <name type="scientific">Candidatus Desantisbacteria bacterium CG_4_10_14_0_8_um_filter_48_22</name>
    <dbReference type="NCBI Taxonomy" id="1974543"/>
    <lineage>
        <taxon>Bacteria</taxon>
        <taxon>Candidatus Desantisiibacteriota</taxon>
    </lineage>
</organism>
<feature type="transmembrane region" description="Helical" evidence="1">
    <location>
        <begin position="36"/>
        <end position="53"/>
    </location>
</feature>
<evidence type="ECO:0000313" key="3">
    <source>
        <dbReference type="Proteomes" id="UP000229307"/>
    </source>
</evidence>
<keyword evidence="1" id="KW-0472">Membrane</keyword>
<name>A0A2M7SAT9_9BACT</name>
<dbReference type="EMBL" id="PFMR01000171">
    <property type="protein sequence ID" value="PIZ16666.1"/>
    <property type="molecule type" value="Genomic_DNA"/>
</dbReference>
<gene>
    <name evidence="2" type="ORF">COY52_06380</name>
</gene>
<evidence type="ECO:0000256" key="1">
    <source>
        <dbReference type="SAM" id="Phobius"/>
    </source>
</evidence>
<dbReference type="AlphaFoldDB" id="A0A2M7SAT9"/>
<keyword evidence="1" id="KW-1133">Transmembrane helix</keyword>
<evidence type="ECO:0008006" key="4">
    <source>
        <dbReference type="Google" id="ProtNLM"/>
    </source>
</evidence>
<comment type="caution">
    <text evidence="2">The sequence shown here is derived from an EMBL/GenBank/DDBJ whole genome shotgun (WGS) entry which is preliminary data.</text>
</comment>
<accession>A0A2M7SAT9</accession>
<protein>
    <recommendedName>
        <fullName evidence="4">DUF2273 domain-containing protein</fullName>
    </recommendedName>
</protein>
<sequence>MGEEIKFNFRSGRAAGALIGFAIGILVLFWVFLWKIILLIIIVLAGYCIGRIVDNKRNGTVIDVGPGRKE</sequence>
<dbReference type="Pfam" id="PF10031">
    <property type="entry name" value="DUF2273"/>
    <property type="match status" value="1"/>
</dbReference>
<proteinExistence type="predicted"/>
<keyword evidence="1" id="KW-0812">Transmembrane</keyword>
<reference evidence="3" key="1">
    <citation type="submission" date="2017-09" db="EMBL/GenBank/DDBJ databases">
        <title>Depth-based differentiation of microbial function through sediment-hosted aquifers and enrichment of novel symbionts in the deep terrestrial subsurface.</title>
        <authorList>
            <person name="Probst A.J."/>
            <person name="Ladd B."/>
            <person name="Jarett J.K."/>
            <person name="Geller-Mcgrath D.E."/>
            <person name="Sieber C.M.K."/>
            <person name="Emerson J.B."/>
            <person name="Anantharaman K."/>
            <person name="Thomas B.C."/>
            <person name="Malmstrom R."/>
            <person name="Stieglmeier M."/>
            <person name="Klingl A."/>
            <person name="Woyke T."/>
            <person name="Ryan C.M."/>
            <person name="Banfield J.F."/>
        </authorList>
    </citation>
    <scope>NUCLEOTIDE SEQUENCE [LARGE SCALE GENOMIC DNA]</scope>
</reference>
<dbReference type="Proteomes" id="UP000229307">
    <property type="component" value="Unassembled WGS sequence"/>
</dbReference>
<dbReference type="InterPro" id="IPR018730">
    <property type="entry name" value="DUF2273"/>
</dbReference>
<evidence type="ECO:0000313" key="2">
    <source>
        <dbReference type="EMBL" id="PIZ16666.1"/>
    </source>
</evidence>
<feature type="transmembrane region" description="Helical" evidence="1">
    <location>
        <begin position="12"/>
        <end position="30"/>
    </location>
</feature>